<accession>A0A840A6A7</accession>
<evidence type="ECO:0000256" key="2">
    <source>
        <dbReference type="ARBA" id="ARBA00009142"/>
    </source>
</evidence>
<feature type="transmembrane region" description="Helical" evidence="8">
    <location>
        <begin position="224"/>
        <end position="244"/>
    </location>
</feature>
<keyword evidence="10" id="KW-1185">Reference proteome</keyword>
<feature type="transmembrane region" description="Helical" evidence="8">
    <location>
        <begin position="75"/>
        <end position="94"/>
    </location>
</feature>
<evidence type="ECO:0000256" key="5">
    <source>
        <dbReference type="ARBA" id="ARBA00022692"/>
    </source>
</evidence>
<sequence>MPWPETHLLLAAMGAAFLAGLARGFSGFGAALIFVPLGSAILGPRVAAPLLLVVDLVMASPMIPRAWRFAARREVAVMALGALAGVPAGAWLLLQLDAEALRWGMCAMVLAMVALLASGWRYQGAPWPPATLAVGAVSGLFSGAAQMGGPPLVAYWMGGTNDAARVRANLVLTGAIGGVLSALAYLAGGLLGLELLLLAAALGPGYGLGLWIGGRLFGLASQRMFRRICFGLILLAAVIGLPLWDR</sequence>
<comment type="caution">
    <text evidence="9">The sequence shown here is derived from an EMBL/GenBank/DDBJ whole genome shotgun (WGS) entry which is preliminary data.</text>
</comment>
<feature type="transmembrane region" description="Helical" evidence="8">
    <location>
        <begin position="168"/>
        <end position="188"/>
    </location>
</feature>
<name>A0A840A6A7_9PROT</name>
<keyword evidence="5 8" id="KW-0812">Transmembrane</keyword>
<evidence type="ECO:0000256" key="1">
    <source>
        <dbReference type="ARBA" id="ARBA00004651"/>
    </source>
</evidence>
<organism evidence="9 10">
    <name type="scientific">Roseococcus suduntuyensis</name>
    <dbReference type="NCBI Taxonomy" id="455361"/>
    <lineage>
        <taxon>Bacteria</taxon>
        <taxon>Pseudomonadati</taxon>
        <taxon>Pseudomonadota</taxon>
        <taxon>Alphaproteobacteria</taxon>
        <taxon>Acetobacterales</taxon>
        <taxon>Roseomonadaceae</taxon>
        <taxon>Roseococcus</taxon>
    </lineage>
</organism>
<evidence type="ECO:0000256" key="8">
    <source>
        <dbReference type="RuleBase" id="RU363041"/>
    </source>
</evidence>
<protein>
    <recommendedName>
        <fullName evidence="8">Probable membrane transporter protein</fullName>
    </recommendedName>
</protein>
<evidence type="ECO:0000256" key="3">
    <source>
        <dbReference type="ARBA" id="ARBA00022448"/>
    </source>
</evidence>
<evidence type="ECO:0000256" key="7">
    <source>
        <dbReference type="ARBA" id="ARBA00023136"/>
    </source>
</evidence>
<dbReference type="PANTHER" id="PTHR30269">
    <property type="entry name" value="TRANSMEMBRANE PROTEIN YFCA"/>
    <property type="match status" value="1"/>
</dbReference>
<feature type="transmembrane region" description="Helical" evidence="8">
    <location>
        <begin position="130"/>
        <end position="148"/>
    </location>
</feature>
<comment type="subcellular location">
    <subcellularLocation>
        <location evidence="1 8">Cell membrane</location>
        <topology evidence="1 8">Multi-pass membrane protein</topology>
    </subcellularLocation>
</comment>
<keyword evidence="6 8" id="KW-1133">Transmembrane helix</keyword>
<gene>
    <name evidence="9" type="ORF">GGQ83_000197</name>
</gene>
<comment type="similarity">
    <text evidence="2 8">Belongs to the 4-toluene sulfonate uptake permease (TSUP) (TC 2.A.102) family.</text>
</comment>
<keyword evidence="7 8" id="KW-0472">Membrane</keyword>
<evidence type="ECO:0000313" key="9">
    <source>
        <dbReference type="EMBL" id="MBB3896771.1"/>
    </source>
</evidence>
<dbReference type="InterPro" id="IPR002781">
    <property type="entry name" value="TM_pro_TauE-like"/>
</dbReference>
<evidence type="ECO:0000256" key="4">
    <source>
        <dbReference type="ARBA" id="ARBA00022475"/>
    </source>
</evidence>
<keyword evidence="4 8" id="KW-1003">Cell membrane</keyword>
<feature type="transmembrane region" description="Helical" evidence="8">
    <location>
        <begin position="195"/>
        <end position="212"/>
    </location>
</feature>
<dbReference type="GO" id="GO:0005886">
    <property type="term" value="C:plasma membrane"/>
    <property type="evidence" value="ECO:0007669"/>
    <property type="project" value="UniProtKB-SubCell"/>
</dbReference>
<reference evidence="9 10" key="1">
    <citation type="submission" date="2020-08" db="EMBL/GenBank/DDBJ databases">
        <title>Genomic Encyclopedia of Type Strains, Phase IV (KMG-IV): sequencing the most valuable type-strain genomes for metagenomic binning, comparative biology and taxonomic classification.</title>
        <authorList>
            <person name="Goeker M."/>
        </authorList>
    </citation>
    <scope>NUCLEOTIDE SEQUENCE [LARGE SCALE GENOMIC DNA]</scope>
    <source>
        <strain evidence="9 10">DSM 19979</strain>
    </source>
</reference>
<dbReference type="EMBL" id="JACIDJ010000001">
    <property type="protein sequence ID" value="MBB3896771.1"/>
    <property type="molecule type" value="Genomic_DNA"/>
</dbReference>
<dbReference type="RefSeq" id="WP_184381731.1">
    <property type="nucleotide sequence ID" value="NZ_JACIDJ010000001.1"/>
</dbReference>
<evidence type="ECO:0000256" key="6">
    <source>
        <dbReference type="ARBA" id="ARBA00022989"/>
    </source>
</evidence>
<keyword evidence="3" id="KW-0813">Transport</keyword>
<dbReference type="Pfam" id="PF01925">
    <property type="entry name" value="TauE"/>
    <property type="match status" value="1"/>
</dbReference>
<dbReference type="InterPro" id="IPR052017">
    <property type="entry name" value="TSUP"/>
</dbReference>
<dbReference type="PANTHER" id="PTHR30269:SF37">
    <property type="entry name" value="MEMBRANE TRANSPORTER PROTEIN"/>
    <property type="match status" value="1"/>
</dbReference>
<dbReference type="Proteomes" id="UP000553193">
    <property type="component" value="Unassembled WGS sequence"/>
</dbReference>
<feature type="transmembrane region" description="Helical" evidence="8">
    <location>
        <begin position="100"/>
        <end position="118"/>
    </location>
</feature>
<proteinExistence type="inferred from homology"/>
<dbReference type="AlphaFoldDB" id="A0A840A6A7"/>
<evidence type="ECO:0000313" key="10">
    <source>
        <dbReference type="Proteomes" id="UP000553193"/>
    </source>
</evidence>